<keyword evidence="9" id="KW-1185">Reference proteome</keyword>
<evidence type="ECO:0000313" key="8">
    <source>
        <dbReference type="EMBL" id="MDO3680877.1"/>
    </source>
</evidence>
<evidence type="ECO:0000259" key="7">
    <source>
        <dbReference type="Pfam" id="PF08244"/>
    </source>
</evidence>
<evidence type="ECO:0000256" key="1">
    <source>
        <dbReference type="ARBA" id="ARBA00009902"/>
    </source>
</evidence>
<comment type="caution">
    <text evidence="8">The sequence shown here is derived from an EMBL/GenBank/DDBJ whole genome shotgun (WGS) entry which is preliminary data.</text>
</comment>
<name>A0ABT8VIS7_9BACL</name>
<organism evidence="8 9">
    <name type="scientific">Paenibacillus ehimensis</name>
    <dbReference type="NCBI Taxonomy" id="79264"/>
    <lineage>
        <taxon>Bacteria</taxon>
        <taxon>Bacillati</taxon>
        <taxon>Bacillota</taxon>
        <taxon>Bacilli</taxon>
        <taxon>Bacillales</taxon>
        <taxon>Paenibacillaceae</taxon>
        <taxon>Paenibacillus</taxon>
    </lineage>
</organism>
<comment type="similarity">
    <text evidence="1 5">Belongs to the glycosyl hydrolase 32 family.</text>
</comment>
<evidence type="ECO:0000256" key="4">
    <source>
        <dbReference type="ARBA" id="ARBA00023295"/>
    </source>
</evidence>
<proteinExistence type="inferred from homology"/>
<sequence>MNVYKPVFHFTADKGWINDPNGPIQVNGEYHVFYQHNPYGDEWGTIHWGHAKSKDLAHWERLPLALYPSQERGEEHCFSGCTVLADGSPVIFYTSIGPGERNARTGAQQWIAFGSEDLMRWVKPGINPVLTPQIHGAAVIEEWRDPYVWEMDGAWYMVCGGTHRGKGCAVLYRSPDLLTWEFLGIVADGPEKVWECPNLFQLGNKWVLTYSPDDEDNRVRYKVGSLTNQFRFVEEASGILDYGGREGFYAATTCPDEAGRRLLFSWMPDSARGSSKAISGWSGALTVPRVLSLDEASGRLLIRPVPELRALRGEHGSLQPGWIEGSVELPVQGKALELSVELDLKDAGGSFGMAVLGSPDGQEETLLLIDLAHRTFVLDRSRSSLDPDVHKHALAADLPSNIGGRLKLNVYVDHSTVEVFIQDEIALSARVYPTRPDSVHVRAFAGQGKVFAHAFDGWTMNPCGLGKSLREK</sequence>
<gene>
    <name evidence="8" type="ORF">Q3C12_28105</name>
</gene>
<dbReference type="EC" id="3.2.1.26" evidence="2"/>
<keyword evidence="3 5" id="KW-0378">Hydrolase</keyword>
<dbReference type="EMBL" id="JAUMKJ010000049">
    <property type="protein sequence ID" value="MDO3680877.1"/>
    <property type="molecule type" value="Genomic_DNA"/>
</dbReference>
<dbReference type="InterPro" id="IPR013148">
    <property type="entry name" value="Glyco_hydro_32_N"/>
</dbReference>
<reference evidence="8" key="1">
    <citation type="submission" date="2023-07" db="EMBL/GenBank/DDBJ databases">
        <authorList>
            <person name="Aktuganov G."/>
            <person name="Boyko T."/>
            <person name="Delegan Y."/>
            <person name="Galimzianova N."/>
            <person name="Gilvanova E."/>
            <person name="Korobov V."/>
            <person name="Kuzmina L."/>
            <person name="Melentiev A."/>
            <person name="Milman P."/>
            <person name="Ryabova A."/>
            <person name="Stupak E."/>
            <person name="Yasakov T."/>
            <person name="Zharikova N."/>
            <person name="Zhurenko E."/>
        </authorList>
    </citation>
    <scope>NUCLEOTIDE SEQUENCE</scope>
    <source>
        <strain evidence="8">IB-739</strain>
    </source>
</reference>
<dbReference type="Pfam" id="PF00251">
    <property type="entry name" value="Glyco_hydro_32N"/>
    <property type="match status" value="1"/>
</dbReference>
<feature type="domain" description="Glycosyl hydrolase family 32 N-terminal" evidence="6">
    <location>
        <begin position="9"/>
        <end position="304"/>
    </location>
</feature>
<dbReference type="RefSeq" id="WP_302880981.1">
    <property type="nucleotide sequence ID" value="NZ_JARLKN010000085.1"/>
</dbReference>
<evidence type="ECO:0000256" key="5">
    <source>
        <dbReference type="RuleBase" id="RU362110"/>
    </source>
</evidence>
<feature type="domain" description="Glycosyl hydrolase family 32 C-terminal" evidence="7">
    <location>
        <begin position="308"/>
        <end position="450"/>
    </location>
</feature>
<dbReference type="SUPFAM" id="SSF75005">
    <property type="entry name" value="Arabinanase/levansucrase/invertase"/>
    <property type="match status" value="1"/>
</dbReference>
<dbReference type="GO" id="GO:0016787">
    <property type="term" value="F:hydrolase activity"/>
    <property type="evidence" value="ECO:0007669"/>
    <property type="project" value="UniProtKB-KW"/>
</dbReference>
<evidence type="ECO:0000259" key="6">
    <source>
        <dbReference type="Pfam" id="PF00251"/>
    </source>
</evidence>
<accession>A0ABT8VIS7</accession>
<dbReference type="Proteomes" id="UP001168883">
    <property type="component" value="Unassembled WGS sequence"/>
</dbReference>
<dbReference type="InterPro" id="IPR051214">
    <property type="entry name" value="GH32_Enzymes"/>
</dbReference>
<dbReference type="InterPro" id="IPR001362">
    <property type="entry name" value="Glyco_hydro_32"/>
</dbReference>
<dbReference type="InterPro" id="IPR013320">
    <property type="entry name" value="ConA-like_dom_sf"/>
</dbReference>
<dbReference type="InterPro" id="IPR013189">
    <property type="entry name" value="Glyco_hydro_32_C"/>
</dbReference>
<protein>
    <recommendedName>
        <fullName evidence="2">beta-fructofuranosidase</fullName>
        <ecNumber evidence="2">3.2.1.26</ecNumber>
    </recommendedName>
</protein>
<keyword evidence="4 5" id="KW-0326">Glycosidase</keyword>
<dbReference type="Pfam" id="PF08244">
    <property type="entry name" value="Glyco_hydro_32C"/>
    <property type="match status" value="1"/>
</dbReference>
<dbReference type="PANTHER" id="PTHR43101">
    <property type="entry name" value="BETA-FRUCTOSIDASE"/>
    <property type="match status" value="1"/>
</dbReference>
<dbReference type="SUPFAM" id="SSF49899">
    <property type="entry name" value="Concanavalin A-like lectins/glucanases"/>
    <property type="match status" value="1"/>
</dbReference>
<evidence type="ECO:0000256" key="3">
    <source>
        <dbReference type="ARBA" id="ARBA00022801"/>
    </source>
</evidence>
<dbReference type="Gene3D" id="2.115.10.20">
    <property type="entry name" value="Glycosyl hydrolase domain, family 43"/>
    <property type="match status" value="1"/>
</dbReference>
<dbReference type="CDD" id="cd08996">
    <property type="entry name" value="GH32_FFase"/>
    <property type="match status" value="1"/>
</dbReference>
<dbReference type="PANTHER" id="PTHR43101:SF1">
    <property type="entry name" value="BETA-FRUCTOSIDASE"/>
    <property type="match status" value="1"/>
</dbReference>
<evidence type="ECO:0000313" key="9">
    <source>
        <dbReference type="Proteomes" id="UP001168883"/>
    </source>
</evidence>
<dbReference type="InterPro" id="IPR023296">
    <property type="entry name" value="Glyco_hydro_beta-prop_sf"/>
</dbReference>
<dbReference type="SMART" id="SM00640">
    <property type="entry name" value="Glyco_32"/>
    <property type="match status" value="1"/>
</dbReference>
<dbReference type="Gene3D" id="2.60.120.560">
    <property type="entry name" value="Exo-inulinase, domain 1"/>
    <property type="match status" value="1"/>
</dbReference>
<evidence type="ECO:0000256" key="2">
    <source>
        <dbReference type="ARBA" id="ARBA00012758"/>
    </source>
</evidence>